<gene>
    <name evidence="1" type="ORF">TWF694_001743</name>
</gene>
<comment type="caution">
    <text evidence="1">The sequence shown here is derived from an EMBL/GenBank/DDBJ whole genome shotgun (WGS) entry which is preliminary data.</text>
</comment>
<name>A0AAV9X3I0_9PEZI</name>
<organism evidence="1 2">
    <name type="scientific">Orbilia ellipsospora</name>
    <dbReference type="NCBI Taxonomy" id="2528407"/>
    <lineage>
        <taxon>Eukaryota</taxon>
        <taxon>Fungi</taxon>
        <taxon>Dikarya</taxon>
        <taxon>Ascomycota</taxon>
        <taxon>Pezizomycotina</taxon>
        <taxon>Orbiliomycetes</taxon>
        <taxon>Orbiliales</taxon>
        <taxon>Orbiliaceae</taxon>
        <taxon>Orbilia</taxon>
    </lineage>
</organism>
<dbReference type="EMBL" id="JAVHJO010000010">
    <property type="protein sequence ID" value="KAK6535275.1"/>
    <property type="molecule type" value="Genomic_DNA"/>
</dbReference>
<keyword evidence="2" id="KW-1185">Reference proteome</keyword>
<dbReference type="AlphaFoldDB" id="A0AAV9X3I0"/>
<sequence>MRGNYLFIAIYSTQEGNYKHWALYFQTESDDYIFEVIGQQPDAGYERNVTRQPPEANPMFKKKYLVAEIDRGDVKDVIDYLENRSEIHSEITDWCCQDFCLESLETLREDELISQDDENYEDGIQKANKYYGPD</sequence>
<protein>
    <submittedName>
        <fullName evidence="1">Uncharacterized protein</fullName>
    </submittedName>
</protein>
<accession>A0AAV9X3I0</accession>
<reference evidence="1 2" key="1">
    <citation type="submission" date="2019-10" db="EMBL/GenBank/DDBJ databases">
        <authorList>
            <person name="Palmer J.M."/>
        </authorList>
    </citation>
    <scope>NUCLEOTIDE SEQUENCE [LARGE SCALE GENOMIC DNA]</scope>
    <source>
        <strain evidence="1 2">TWF694</strain>
    </source>
</reference>
<evidence type="ECO:0000313" key="2">
    <source>
        <dbReference type="Proteomes" id="UP001365542"/>
    </source>
</evidence>
<evidence type="ECO:0000313" key="1">
    <source>
        <dbReference type="EMBL" id="KAK6535275.1"/>
    </source>
</evidence>
<dbReference type="Proteomes" id="UP001365542">
    <property type="component" value="Unassembled WGS sequence"/>
</dbReference>
<dbReference type="InterPro" id="IPR046670">
    <property type="entry name" value="DUF6540"/>
</dbReference>
<proteinExistence type="predicted"/>
<dbReference type="Pfam" id="PF20174">
    <property type="entry name" value="DUF6540"/>
    <property type="match status" value="1"/>
</dbReference>